<dbReference type="InterPro" id="IPR010427">
    <property type="entry name" value="DUF1023"/>
</dbReference>
<name>A0A1H0LKS8_9ACTN</name>
<feature type="domain" description="DUF1023" evidence="2">
    <location>
        <begin position="311"/>
        <end position="484"/>
    </location>
</feature>
<keyword evidence="4" id="KW-1185">Reference proteome</keyword>
<keyword evidence="3" id="KW-0378">Hydrolase</keyword>
<dbReference type="EMBL" id="FNIC01000012">
    <property type="protein sequence ID" value="SDO68500.1"/>
    <property type="molecule type" value="Genomic_DNA"/>
</dbReference>
<dbReference type="InterPro" id="IPR036689">
    <property type="entry name" value="ESAT-6-like_sf"/>
</dbReference>
<evidence type="ECO:0000259" key="2">
    <source>
        <dbReference type="Pfam" id="PF06259"/>
    </source>
</evidence>
<dbReference type="STRING" id="1005944.SAMN05192576_0268"/>
<proteinExistence type="predicted"/>
<gene>
    <name evidence="3" type="ORF">SAMN05192576_0268</name>
</gene>
<dbReference type="OrthoDB" id="3259161at2"/>
<evidence type="ECO:0000256" key="1">
    <source>
        <dbReference type="SAM" id="Coils"/>
    </source>
</evidence>
<organism evidence="3 4">
    <name type="scientific">Nocardioides szechwanensis</name>
    <dbReference type="NCBI Taxonomy" id="1005944"/>
    <lineage>
        <taxon>Bacteria</taxon>
        <taxon>Bacillati</taxon>
        <taxon>Actinomycetota</taxon>
        <taxon>Actinomycetes</taxon>
        <taxon>Propionibacteriales</taxon>
        <taxon>Nocardioidaceae</taxon>
        <taxon>Nocardioides</taxon>
    </lineage>
</organism>
<dbReference type="RefSeq" id="WP_091026992.1">
    <property type="nucleotide sequence ID" value="NZ_BKAE01000027.1"/>
</dbReference>
<protein>
    <submittedName>
        <fullName evidence="3">Alpha/beta hydrolase</fullName>
    </submittedName>
</protein>
<dbReference type="SUPFAM" id="SSF140453">
    <property type="entry name" value="EsxAB dimer-like"/>
    <property type="match status" value="1"/>
</dbReference>
<feature type="coiled-coil region" evidence="1">
    <location>
        <begin position="79"/>
        <end position="163"/>
    </location>
</feature>
<sequence>MTTIHLPPLPRVAPTLTCDPAAISTCGADLLAASAQVDDLGSFVAGAARVGDWTGDASTAYHEAIVPTGRRADAMSLALRSVAQRVEEHAVEMQRLLDRRTDLEDRQQHLAQQVAYLRSQVATTTEDDAADLQADCDRVKAQVEAYETDLDTWVADLAAEESEMNQAFTRVLSAADVERIYGGVADPADGALRDKPGAGASPAEVNAWWDSLTHEQQQAIIAASPGSIGNLDGIPAWARDAANTVALDRDLADYAHTEDEGVLTDDERTWYENARAADEARREIEGRVDPVTGEPIESQIYIYDPAAFDGDGAIAISAGNLDTADNVAVVVPGFGTDGESAAYQADRAATLYESTRFLDPDATNASMFWIGYDAPDNAPWDEGFDGAGVLTEQMAAAGGERLADTIDGLRDSRDGDPAHLTAIGHSYGSTTTGHGAHDHGLDVDEIVFVGSPGAGGDTNNAGDTGIDPEHVWAGANSRDPIADLGNHGWVHGETVFGAGLGDDPAEDEFGGNRFEAESETRGGAFSFGDHSKYFDHDTESLHNISQIVNGNYDEVEHADHVYDPWWGGVQDPEYDRDPTSPATQP</sequence>
<dbReference type="InterPro" id="IPR029058">
    <property type="entry name" value="AB_hydrolase_fold"/>
</dbReference>
<accession>A0A1H0LKS8</accession>
<dbReference type="Pfam" id="PF06259">
    <property type="entry name" value="Abhydrolase_8"/>
    <property type="match status" value="1"/>
</dbReference>
<keyword evidence="1" id="KW-0175">Coiled coil</keyword>
<dbReference type="Proteomes" id="UP000199004">
    <property type="component" value="Unassembled WGS sequence"/>
</dbReference>
<evidence type="ECO:0000313" key="4">
    <source>
        <dbReference type="Proteomes" id="UP000199004"/>
    </source>
</evidence>
<reference evidence="3 4" key="1">
    <citation type="submission" date="2016-10" db="EMBL/GenBank/DDBJ databases">
        <authorList>
            <person name="de Groot N.N."/>
        </authorList>
    </citation>
    <scope>NUCLEOTIDE SEQUENCE [LARGE SCALE GENOMIC DNA]</scope>
    <source>
        <strain evidence="3 4">CGMCC 1.11147</strain>
    </source>
</reference>
<dbReference type="SUPFAM" id="SSF53474">
    <property type="entry name" value="alpha/beta-Hydrolases"/>
    <property type="match status" value="1"/>
</dbReference>
<dbReference type="AlphaFoldDB" id="A0A1H0LKS8"/>
<evidence type="ECO:0000313" key="3">
    <source>
        <dbReference type="EMBL" id="SDO68500.1"/>
    </source>
</evidence>
<dbReference type="GO" id="GO:0016787">
    <property type="term" value="F:hydrolase activity"/>
    <property type="evidence" value="ECO:0007669"/>
    <property type="project" value="UniProtKB-KW"/>
</dbReference>